<gene>
    <name evidence="5" type="ORF">CVN68_09735</name>
</gene>
<name>A0A2K8MED9_9SPHN</name>
<dbReference type="Pfam" id="PF00263">
    <property type="entry name" value="Secretin"/>
    <property type="match status" value="1"/>
</dbReference>
<dbReference type="EMBL" id="CP024923">
    <property type="protein sequence ID" value="ATY32223.1"/>
    <property type="molecule type" value="Genomic_DNA"/>
</dbReference>
<feature type="domain" description="Type II/III secretion system secretin-like" evidence="3">
    <location>
        <begin position="313"/>
        <end position="471"/>
    </location>
</feature>
<feature type="domain" description="Pilus formation protein N-terminal" evidence="4">
    <location>
        <begin position="49"/>
        <end position="118"/>
    </location>
</feature>
<proteinExistence type="inferred from homology"/>
<keyword evidence="6" id="KW-1185">Reference proteome</keyword>
<evidence type="ECO:0000256" key="1">
    <source>
        <dbReference type="RuleBase" id="RU004003"/>
    </source>
</evidence>
<comment type="similarity">
    <text evidence="1">Belongs to the bacterial secretin family.</text>
</comment>
<dbReference type="Proteomes" id="UP000229081">
    <property type="component" value="Chromosome"/>
</dbReference>
<dbReference type="InterPro" id="IPR050810">
    <property type="entry name" value="Bact_Secretion_Sys_Channel"/>
</dbReference>
<dbReference type="PANTHER" id="PTHR30332">
    <property type="entry name" value="PROBABLE GENERAL SECRETION PATHWAY PROTEIN D"/>
    <property type="match status" value="1"/>
</dbReference>
<evidence type="ECO:0000313" key="5">
    <source>
        <dbReference type="EMBL" id="ATY32223.1"/>
    </source>
</evidence>
<dbReference type="InterPro" id="IPR001775">
    <property type="entry name" value="GspD/PilQ"/>
</dbReference>
<dbReference type="InterPro" id="IPR032789">
    <property type="entry name" value="T2SS-T3SS_pil_N"/>
</dbReference>
<sequence>MRTKTLLNRALGATVMAGMAMSLPAEVMAQSRQKARVANLPVGTQRPTREVLLSVGEGELITLPANVANVWTSNPGVADVYVANARQIHLYGKEFGEATIFATAASGAVVYSTSVRVAQNVTSIDRMMKAAMPEADITVTTVGQLAVLNGTVASPADSEQAQRFVLSALNPGVNVSDPGAQLKYMVMNRLKTATPLQVNLQVRFAEVSRSFMKNVGVNVTTRDQTSGFGFGVASGRNPGSFTAADLAQFPTATIPVPGGGTITGPYDPTTGQFINPRSTSVTNFAKGSDFSTLGLAGKLFGIDVLGAIDLGETIGQVTTLATPNLTALSGETATFLAGGEIPIPIAQGLGTTTIEYKQYGVSLAFTPTVLADGRISMRVRPEVSQLSSAGAVQFNGTSIPALTTRRSETTVELGSGESMVIGGLLQNSHNNSISKTPGLGDIPILGTLFRSNGFQRNETELVIVITPYLVKPVNANQIVLPTDGYRSPNDFERIIGGQLSGSSANGDRPKPMMAPPGGAVPAVGAFAPGQTMPAPIDRTNRPAQAAPAPSRPKKGATAAPGFGF</sequence>
<dbReference type="AlphaFoldDB" id="A0A2K8MED9"/>
<dbReference type="PRINTS" id="PR00811">
    <property type="entry name" value="BCTERIALGSPD"/>
</dbReference>
<evidence type="ECO:0000259" key="3">
    <source>
        <dbReference type="Pfam" id="PF00263"/>
    </source>
</evidence>
<dbReference type="KEGG" id="sphc:CVN68_09735"/>
<evidence type="ECO:0000313" key="6">
    <source>
        <dbReference type="Proteomes" id="UP000229081"/>
    </source>
</evidence>
<protein>
    <submittedName>
        <fullName evidence="5">Secretion system protein</fullName>
    </submittedName>
</protein>
<dbReference type="RefSeq" id="WP_100282032.1">
    <property type="nucleotide sequence ID" value="NZ_CP024923.1"/>
</dbReference>
<dbReference type="Pfam" id="PF13629">
    <property type="entry name" value="T2SS-T3SS_pil_N"/>
    <property type="match status" value="1"/>
</dbReference>
<organism evidence="5 6">
    <name type="scientific">Sphingomonas psychrotolerans</name>
    <dbReference type="NCBI Taxonomy" id="1327635"/>
    <lineage>
        <taxon>Bacteria</taxon>
        <taxon>Pseudomonadati</taxon>
        <taxon>Pseudomonadota</taxon>
        <taxon>Alphaproteobacteria</taxon>
        <taxon>Sphingomonadales</taxon>
        <taxon>Sphingomonadaceae</taxon>
        <taxon>Sphingomonas</taxon>
    </lineage>
</organism>
<dbReference type="GO" id="GO:0009306">
    <property type="term" value="P:protein secretion"/>
    <property type="evidence" value="ECO:0007669"/>
    <property type="project" value="InterPro"/>
</dbReference>
<dbReference type="InterPro" id="IPR004846">
    <property type="entry name" value="T2SS/T3SS_dom"/>
</dbReference>
<dbReference type="OrthoDB" id="9775455at2"/>
<evidence type="ECO:0000256" key="2">
    <source>
        <dbReference type="SAM" id="MobiDB-lite"/>
    </source>
</evidence>
<feature type="region of interest" description="Disordered" evidence="2">
    <location>
        <begin position="524"/>
        <end position="564"/>
    </location>
</feature>
<dbReference type="PANTHER" id="PTHR30332:SF17">
    <property type="entry name" value="TYPE IV PILIATION SYSTEM PROTEIN DR_0774-RELATED"/>
    <property type="match status" value="1"/>
</dbReference>
<reference evidence="5 6" key="1">
    <citation type="submission" date="2017-11" db="EMBL/GenBank/DDBJ databases">
        <title>Complete genome sequence of Sphingomonas sp. Strain Cra20, a psychrotolerant potential plant growth promoting rhizobacteria.</title>
        <authorList>
            <person name="Luo Y."/>
        </authorList>
    </citation>
    <scope>NUCLEOTIDE SEQUENCE [LARGE SCALE GENOMIC DNA]</scope>
    <source>
        <strain evidence="5 6">Cra20</strain>
    </source>
</reference>
<accession>A0A2K8MED9</accession>
<evidence type="ECO:0000259" key="4">
    <source>
        <dbReference type="Pfam" id="PF13629"/>
    </source>
</evidence>
<dbReference type="GO" id="GO:0015627">
    <property type="term" value="C:type II protein secretion system complex"/>
    <property type="evidence" value="ECO:0007669"/>
    <property type="project" value="TreeGrafter"/>
</dbReference>